<evidence type="ECO:0000259" key="2">
    <source>
        <dbReference type="PROSITE" id="PS50175"/>
    </source>
</evidence>
<evidence type="ECO:0000313" key="3">
    <source>
        <dbReference type="EMBL" id="MBC2664353.1"/>
    </source>
</evidence>
<reference evidence="3 4" key="1">
    <citation type="submission" date="2020-08" db="EMBL/GenBank/DDBJ databases">
        <title>The genome sequence of type strain Novosphingobium flavum NBRC 111647.</title>
        <authorList>
            <person name="Liu Y."/>
        </authorList>
    </citation>
    <scope>NUCLEOTIDE SEQUENCE [LARGE SCALE GENOMIC DNA]</scope>
    <source>
        <strain evidence="3 4">NBRC 111647</strain>
    </source>
</reference>
<comment type="caution">
    <text evidence="3">The sequence shown here is derived from an EMBL/GenBank/DDBJ whole genome shotgun (WGS) entry which is preliminary data.</text>
</comment>
<dbReference type="InterPro" id="IPR001995">
    <property type="entry name" value="Peptidase_A2_cat"/>
</dbReference>
<dbReference type="InterPro" id="IPR034122">
    <property type="entry name" value="Retropepsin-like_bacterial"/>
</dbReference>
<organism evidence="3 4">
    <name type="scientific">Novosphingobium flavum</name>
    <dbReference type="NCBI Taxonomy" id="1778672"/>
    <lineage>
        <taxon>Bacteria</taxon>
        <taxon>Pseudomonadati</taxon>
        <taxon>Pseudomonadota</taxon>
        <taxon>Alphaproteobacteria</taxon>
        <taxon>Sphingomonadales</taxon>
        <taxon>Sphingomonadaceae</taxon>
        <taxon>Novosphingobium</taxon>
    </lineage>
</organism>
<evidence type="ECO:0000256" key="1">
    <source>
        <dbReference type="ARBA" id="ARBA00022801"/>
    </source>
</evidence>
<keyword evidence="4" id="KW-1185">Reference proteome</keyword>
<dbReference type="AlphaFoldDB" id="A0A7X1FP29"/>
<dbReference type="SUPFAM" id="SSF50630">
    <property type="entry name" value="Acid proteases"/>
    <property type="match status" value="1"/>
</dbReference>
<dbReference type="Pfam" id="PF13975">
    <property type="entry name" value="gag-asp_proteas"/>
    <property type="match status" value="1"/>
</dbReference>
<dbReference type="InterPro" id="IPR011969">
    <property type="entry name" value="Clan_AA_Asp_peptidase_C"/>
</dbReference>
<name>A0A7X1FP29_9SPHN</name>
<dbReference type="EMBL" id="JACLAW010000002">
    <property type="protein sequence ID" value="MBC2664353.1"/>
    <property type="molecule type" value="Genomic_DNA"/>
</dbReference>
<dbReference type="Proteomes" id="UP000566813">
    <property type="component" value="Unassembled WGS sequence"/>
</dbReference>
<dbReference type="CDD" id="cd05483">
    <property type="entry name" value="retropepsin_like_bacteria"/>
    <property type="match status" value="1"/>
</dbReference>
<dbReference type="Gene3D" id="2.40.70.10">
    <property type="entry name" value="Acid Proteases"/>
    <property type="match status" value="1"/>
</dbReference>
<dbReference type="GO" id="GO:0004190">
    <property type="term" value="F:aspartic-type endopeptidase activity"/>
    <property type="evidence" value="ECO:0007669"/>
    <property type="project" value="InterPro"/>
</dbReference>
<evidence type="ECO:0000313" key="4">
    <source>
        <dbReference type="Proteomes" id="UP000566813"/>
    </source>
</evidence>
<dbReference type="NCBIfam" id="TIGR02281">
    <property type="entry name" value="clan_AA_DTGA"/>
    <property type="match status" value="1"/>
</dbReference>
<dbReference type="EC" id="3.4.23.-" evidence="3"/>
<dbReference type="GO" id="GO:0006508">
    <property type="term" value="P:proteolysis"/>
    <property type="evidence" value="ECO:0007669"/>
    <property type="project" value="UniProtKB-KW"/>
</dbReference>
<feature type="domain" description="Peptidase A2" evidence="2">
    <location>
        <begin position="75"/>
        <end position="153"/>
    </location>
</feature>
<accession>A0A7X1FP29</accession>
<gene>
    <name evidence="3" type="ORF">H7F51_02350</name>
</gene>
<dbReference type="RefSeq" id="WP_185662612.1">
    <property type="nucleotide sequence ID" value="NZ_JACLAW010000002.1"/>
</dbReference>
<keyword evidence="1 3" id="KW-0378">Hydrolase</keyword>
<dbReference type="InterPro" id="IPR021109">
    <property type="entry name" value="Peptidase_aspartic_dom_sf"/>
</dbReference>
<keyword evidence="3" id="KW-0645">Protease</keyword>
<dbReference type="PROSITE" id="PS50175">
    <property type="entry name" value="ASP_PROT_RETROV"/>
    <property type="match status" value="1"/>
</dbReference>
<protein>
    <submittedName>
        <fullName evidence="3">TIGR02281 family clan AA aspartic protease</fullName>
        <ecNumber evidence="3">3.4.23.-</ecNumber>
    </submittedName>
</protein>
<sequence>MKGFVALALAMVAVLLFAGEYAVPLHPLRGQAETAEAAPRPAPTTRSRFSGEALTLDRDASGQFHVDARVNGNLTKFLVDTGADTVALTVRDAEAAGIPVNPNAFIPILRTASGEGWGTLVKIDRIELGDTEVTNVQAIVARDLDVSLLGQTVLARMGRVELAGDRMVIEQKP</sequence>
<proteinExistence type="predicted"/>